<proteinExistence type="predicted"/>
<dbReference type="GeneID" id="94376287"/>
<reference evidence="2 3" key="1">
    <citation type="submission" date="2021-07" db="EMBL/GenBank/DDBJ databases">
        <title>Isolation and characterization of bacteria from a gold mining with a capacity of golden bioaccumulation.</title>
        <authorList>
            <person name="Yang X.J."/>
        </authorList>
    </citation>
    <scope>NUCLEOTIDE SEQUENCE [LARGE SCALE GENOMIC DNA]</scope>
    <source>
        <strain evidence="2 3">Au29</strain>
    </source>
</reference>
<dbReference type="RefSeq" id="WP_219355151.1">
    <property type="nucleotide sequence ID" value="NZ_CBFGPT010000008.1"/>
</dbReference>
<keyword evidence="3" id="KW-1185">Reference proteome</keyword>
<accession>A0ABX8TEI8</accession>
<gene>
    <name evidence="2" type="ORF">KWG56_13455</name>
</gene>
<evidence type="ECO:0000313" key="3">
    <source>
        <dbReference type="Proteomes" id="UP000824334"/>
    </source>
</evidence>
<name>A0ABX8TEI8_9CAUL</name>
<dbReference type="EMBL" id="CP080034">
    <property type="protein sequence ID" value="QYC09591.1"/>
    <property type="molecule type" value="Genomic_DNA"/>
</dbReference>
<protein>
    <submittedName>
        <fullName evidence="2">Uncharacterized protein</fullName>
    </submittedName>
</protein>
<sequence length="71" mass="7560">MTNPLNDNPAPRPLSPDDAALDALWREAFGQPLPILGAGHIVREILKDQGITVPPAPAQRSGAKKSEPANR</sequence>
<evidence type="ECO:0000256" key="1">
    <source>
        <dbReference type="SAM" id="MobiDB-lite"/>
    </source>
</evidence>
<evidence type="ECO:0000313" key="2">
    <source>
        <dbReference type="EMBL" id="QYC09591.1"/>
    </source>
</evidence>
<feature type="region of interest" description="Disordered" evidence="1">
    <location>
        <begin position="52"/>
        <end position="71"/>
    </location>
</feature>
<dbReference type="Proteomes" id="UP000824334">
    <property type="component" value="Chromosome"/>
</dbReference>
<organism evidence="2 3">
    <name type="scientific">Brevundimonas nasdae</name>
    <dbReference type="NCBI Taxonomy" id="172043"/>
    <lineage>
        <taxon>Bacteria</taxon>
        <taxon>Pseudomonadati</taxon>
        <taxon>Pseudomonadota</taxon>
        <taxon>Alphaproteobacteria</taxon>
        <taxon>Caulobacterales</taxon>
        <taxon>Caulobacteraceae</taxon>
        <taxon>Brevundimonas</taxon>
    </lineage>
</organism>